<evidence type="ECO:0000313" key="2">
    <source>
        <dbReference type="EMBL" id="GBP59545.1"/>
    </source>
</evidence>
<evidence type="ECO:0000313" key="3">
    <source>
        <dbReference type="Proteomes" id="UP000299102"/>
    </source>
</evidence>
<dbReference type="AlphaFoldDB" id="A0A4C1XBL9"/>
<feature type="region of interest" description="Disordered" evidence="1">
    <location>
        <begin position="86"/>
        <end position="111"/>
    </location>
</feature>
<proteinExistence type="predicted"/>
<name>A0A4C1XBL9_EUMVA</name>
<gene>
    <name evidence="2" type="ORF">EVAR_83264_1</name>
</gene>
<feature type="compositionally biased region" description="Polar residues" evidence="1">
    <location>
        <begin position="56"/>
        <end position="65"/>
    </location>
</feature>
<accession>A0A4C1XBL9</accession>
<feature type="region of interest" description="Disordered" evidence="1">
    <location>
        <begin position="1"/>
        <end position="65"/>
    </location>
</feature>
<evidence type="ECO:0000256" key="1">
    <source>
        <dbReference type="SAM" id="MobiDB-lite"/>
    </source>
</evidence>
<reference evidence="2 3" key="1">
    <citation type="journal article" date="2019" name="Commun. Biol.">
        <title>The bagworm genome reveals a unique fibroin gene that provides high tensile strength.</title>
        <authorList>
            <person name="Kono N."/>
            <person name="Nakamura H."/>
            <person name="Ohtoshi R."/>
            <person name="Tomita M."/>
            <person name="Numata K."/>
            <person name="Arakawa K."/>
        </authorList>
    </citation>
    <scope>NUCLEOTIDE SEQUENCE [LARGE SCALE GENOMIC DNA]</scope>
</reference>
<feature type="compositionally biased region" description="Pro residues" evidence="1">
    <location>
        <begin position="97"/>
        <end position="111"/>
    </location>
</feature>
<comment type="caution">
    <text evidence="2">The sequence shown here is derived from an EMBL/GenBank/DDBJ whole genome shotgun (WGS) entry which is preliminary data.</text>
</comment>
<dbReference type="EMBL" id="BGZK01000764">
    <property type="protein sequence ID" value="GBP59545.1"/>
    <property type="molecule type" value="Genomic_DNA"/>
</dbReference>
<keyword evidence="3" id="KW-1185">Reference proteome</keyword>
<protein>
    <submittedName>
        <fullName evidence="2">Uncharacterized protein</fullName>
    </submittedName>
</protein>
<dbReference type="Proteomes" id="UP000299102">
    <property type="component" value="Unassembled WGS sequence"/>
</dbReference>
<sequence>MGQVKADGIESLRPWSEDDAANNKRLRRVLSGSAGALSPMGSPGAAALPPRRLSQPEHSPASSLVSCARTRQLRLLFLTISNRRKGGWRTHVSRPHAGPPPPPPPRALRAE</sequence>
<organism evidence="2 3">
    <name type="scientific">Eumeta variegata</name>
    <name type="common">Bagworm moth</name>
    <name type="synonym">Eumeta japonica</name>
    <dbReference type="NCBI Taxonomy" id="151549"/>
    <lineage>
        <taxon>Eukaryota</taxon>
        <taxon>Metazoa</taxon>
        <taxon>Ecdysozoa</taxon>
        <taxon>Arthropoda</taxon>
        <taxon>Hexapoda</taxon>
        <taxon>Insecta</taxon>
        <taxon>Pterygota</taxon>
        <taxon>Neoptera</taxon>
        <taxon>Endopterygota</taxon>
        <taxon>Lepidoptera</taxon>
        <taxon>Glossata</taxon>
        <taxon>Ditrysia</taxon>
        <taxon>Tineoidea</taxon>
        <taxon>Psychidae</taxon>
        <taxon>Oiketicinae</taxon>
        <taxon>Eumeta</taxon>
    </lineage>
</organism>